<name>A0A7S4QPX7_9STRA</name>
<evidence type="ECO:0008006" key="3">
    <source>
        <dbReference type="Google" id="ProtNLM"/>
    </source>
</evidence>
<feature type="region of interest" description="Disordered" evidence="1">
    <location>
        <begin position="240"/>
        <end position="261"/>
    </location>
</feature>
<dbReference type="EMBL" id="HBNS01006283">
    <property type="protein sequence ID" value="CAE4588328.1"/>
    <property type="molecule type" value="Transcribed_RNA"/>
</dbReference>
<sequence length="261" mass="28561">MTTEDESSSPIHQTTTTTNNDTTNNNPNNHNTSSSSSSKNNNNNNDWDDICLNPFDSSYQTGRTEGYNAGLNSGFKEGQTLGRHKGLEIGIELGFIRGFVTVALEKALIMKEEDNNNNNIRVEKVKKGLQELLIAIDTFPSPDTLFQRADDGGGGGAERINVSNDTNLSQHTDKVEKEVFQSNSSSTAAAPMDVTVELQRIRAKFKLITVQLRIQQFSLKRIMDNVCVVASSSSSNVLEQGGNINVGGEKNTLQQHGGHDW</sequence>
<reference evidence="2" key="1">
    <citation type="submission" date="2021-01" db="EMBL/GenBank/DDBJ databases">
        <authorList>
            <person name="Corre E."/>
            <person name="Pelletier E."/>
            <person name="Niang G."/>
            <person name="Scheremetjew M."/>
            <person name="Finn R."/>
            <person name="Kale V."/>
            <person name="Holt S."/>
            <person name="Cochrane G."/>
            <person name="Meng A."/>
            <person name="Brown T."/>
            <person name="Cohen L."/>
        </authorList>
    </citation>
    <scope>NUCLEOTIDE SEQUENCE</scope>
    <source>
        <strain evidence="2">GSO104</strain>
    </source>
</reference>
<evidence type="ECO:0000313" key="2">
    <source>
        <dbReference type="EMBL" id="CAE4588328.1"/>
    </source>
</evidence>
<feature type="compositionally biased region" description="Low complexity" evidence="1">
    <location>
        <begin position="14"/>
        <end position="45"/>
    </location>
</feature>
<dbReference type="AlphaFoldDB" id="A0A7S4QPX7"/>
<gene>
    <name evidence="2" type="ORF">DBRI00130_LOCUS5082</name>
</gene>
<accession>A0A7S4QPX7</accession>
<organism evidence="2">
    <name type="scientific">Ditylum brightwellii</name>
    <dbReference type="NCBI Taxonomy" id="49249"/>
    <lineage>
        <taxon>Eukaryota</taxon>
        <taxon>Sar</taxon>
        <taxon>Stramenopiles</taxon>
        <taxon>Ochrophyta</taxon>
        <taxon>Bacillariophyta</taxon>
        <taxon>Mediophyceae</taxon>
        <taxon>Lithodesmiophycidae</taxon>
        <taxon>Lithodesmiales</taxon>
        <taxon>Lithodesmiaceae</taxon>
        <taxon>Ditylum</taxon>
    </lineage>
</organism>
<dbReference type="InterPro" id="IPR052436">
    <property type="entry name" value="LTO1_adapter"/>
</dbReference>
<dbReference type="PANTHER" id="PTHR28532:SF1">
    <property type="entry name" value="ORAL CANCER OVEREXPRESSED 1"/>
    <property type="match status" value="1"/>
</dbReference>
<feature type="region of interest" description="Disordered" evidence="1">
    <location>
        <begin position="1"/>
        <end position="45"/>
    </location>
</feature>
<proteinExistence type="predicted"/>
<protein>
    <recommendedName>
        <fullName evidence="3">Essential protein Yae1 N-terminal domain-containing protein</fullName>
    </recommendedName>
</protein>
<dbReference type="PANTHER" id="PTHR28532">
    <property type="entry name" value="GEO13458P1"/>
    <property type="match status" value="1"/>
</dbReference>
<evidence type="ECO:0000256" key="1">
    <source>
        <dbReference type="SAM" id="MobiDB-lite"/>
    </source>
</evidence>